<dbReference type="EMBL" id="BAAAHQ010000001">
    <property type="protein sequence ID" value="GAA0911782.1"/>
    <property type="molecule type" value="Genomic_DNA"/>
</dbReference>
<evidence type="ECO:0000313" key="2">
    <source>
        <dbReference type="Proteomes" id="UP001501578"/>
    </source>
</evidence>
<reference evidence="1 2" key="1">
    <citation type="journal article" date="2019" name="Int. J. Syst. Evol. Microbiol.">
        <title>The Global Catalogue of Microorganisms (GCM) 10K type strain sequencing project: providing services to taxonomists for standard genome sequencing and annotation.</title>
        <authorList>
            <consortium name="The Broad Institute Genomics Platform"/>
            <consortium name="The Broad Institute Genome Sequencing Center for Infectious Disease"/>
            <person name="Wu L."/>
            <person name="Ma J."/>
        </authorList>
    </citation>
    <scope>NUCLEOTIDE SEQUENCE [LARGE SCALE GENOMIC DNA]</scope>
    <source>
        <strain evidence="1 2">JCM 11136</strain>
    </source>
</reference>
<accession>A0ABN1NLT8</accession>
<dbReference type="PANTHER" id="PTHR10151">
    <property type="entry name" value="ECTONUCLEOTIDE PYROPHOSPHATASE/PHOSPHODIESTERASE"/>
    <property type="match status" value="1"/>
</dbReference>
<evidence type="ECO:0000313" key="1">
    <source>
        <dbReference type="EMBL" id="GAA0911782.1"/>
    </source>
</evidence>
<dbReference type="InterPro" id="IPR002591">
    <property type="entry name" value="Phosphodiest/P_Trfase"/>
</dbReference>
<dbReference type="SUPFAM" id="SSF53649">
    <property type="entry name" value="Alkaline phosphatase-like"/>
    <property type="match status" value="1"/>
</dbReference>
<dbReference type="RefSeq" id="WP_343947648.1">
    <property type="nucleotide sequence ID" value="NZ_BAAAHQ010000001.1"/>
</dbReference>
<organism evidence="1 2">
    <name type="scientific">Nonomuraea longicatena</name>
    <dbReference type="NCBI Taxonomy" id="83682"/>
    <lineage>
        <taxon>Bacteria</taxon>
        <taxon>Bacillati</taxon>
        <taxon>Actinomycetota</taxon>
        <taxon>Actinomycetes</taxon>
        <taxon>Streptosporangiales</taxon>
        <taxon>Streptosporangiaceae</taxon>
        <taxon>Nonomuraea</taxon>
    </lineage>
</organism>
<name>A0ABN1NLT8_9ACTN</name>
<gene>
    <name evidence="1" type="ORF">GCM10009560_01430</name>
</gene>
<comment type="caution">
    <text evidence="1">The sequence shown here is derived from an EMBL/GenBank/DDBJ whole genome shotgun (WGS) entry which is preliminary data.</text>
</comment>
<protein>
    <submittedName>
        <fullName evidence="1">Alkaline phosphatase family protein</fullName>
    </submittedName>
</protein>
<dbReference type="InterPro" id="IPR017850">
    <property type="entry name" value="Alkaline_phosphatase_core_sf"/>
</dbReference>
<sequence length="372" mass="38711">MTAPLVPSYGGSSLADLPGSLLAALGLDGPNPLGLRPAERVCVLLVDGLGDELLRAHADRAPFLSSLSGRVLTAGFPSSTVTSLGSLGTGLTPGEHGLLGMLLAVPGSDELFNCLSWTHPGGLVVDPLTWQPAATVYERAAAGGVAGAHVGPSLFEHTGLTGAVHRGLRYYGADTVDERVAAAKTALAEPRAHVTVYFGDLDAAGHLTGWGSPEWLDQLAVADGLAERLAEALPPGSALYVVADHGMINAGERVDAETDPALSEGVALLGGDARARHVYTRPGASRAVLDAWRERLDGLAWVVSRQEAVESGWFGPTVQARWLPRIGEVVAVPYSDVVIIQSSIKAEVLFVGFHGSLTSAEQHIPLLEASTR</sequence>
<dbReference type="PANTHER" id="PTHR10151:SF120">
    <property type="entry name" value="BIS(5'-ADENOSYL)-TRIPHOSPHATASE"/>
    <property type="match status" value="1"/>
</dbReference>
<dbReference type="Gene3D" id="3.40.720.10">
    <property type="entry name" value="Alkaline Phosphatase, subunit A"/>
    <property type="match status" value="1"/>
</dbReference>
<proteinExistence type="predicted"/>
<dbReference type="Pfam" id="PF01663">
    <property type="entry name" value="Phosphodiest"/>
    <property type="match status" value="1"/>
</dbReference>
<keyword evidence="2" id="KW-1185">Reference proteome</keyword>
<dbReference type="Proteomes" id="UP001501578">
    <property type="component" value="Unassembled WGS sequence"/>
</dbReference>